<comment type="caution">
    <text evidence="2">The sequence shown here is derived from an EMBL/GenBank/DDBJ whole genome shotgun (WGS) entry which is preliminary data.</text>
</comment>
<keyword evidence="1" id="KW-1133">Transmembrane helix</keyword>
<keyword evidence="1" id="KW-0472">Membrane</keyword>
<evidence type="ECO:0000256" key="1">
    <source>
        <dbReference type="SAM" id="Phobius"/>
    </source>
</evidence>
<gene>
    <name evidence="2" type="ORF">BC938DRAFT_477268</name>
</gene>
<keyword evidence="1" id="KW-0812">Transmembrane</keyword>
<sequence>MNNTNNTSNTEECKHIWDNQQDSLKLIWQLQSVLSSFSILSIVAVFAFEITNDGLCGFQSILVEFGNMSCVIWGLSFAWDLFTIIRTFRRTSANGSWSVSNLQDNLSRREFLHLLAANVIGLGFAVAAYVVARYHHRYWRARVRSIRRPEVPR</sequence>
<evidence type="ECO:0000313" key="2">
    <source>
        <dbReference type="EMBL" id="RUS14694.1"/>
    </source>
</evidence>
<name>A0A433PAX3_9FUNG</name>
<feature type="transmembrane region" description="Helical" evidence="1">
    <location>
        <begin position="26"/>
        <end position="48"/>
    </location>
</feature>
<keyword evidence="3" id="KW-1185">Reference proteome</keyword>
<reference evidence="2 3" key="1">
    <citation type="journal article" date="2018" name="New Phytol.">
        <title>Phylogenomics of Endogonaceae and evolution of mycorrhizas within Mucoromycota.</title>
        <authorList>
            <person name="Chang Y."/>
            <person name="Desiro A."/>
            <person name="Na H."/>
            <person name="Sandor L."/>
            <person name="Lipzen A."/>
            <person name="Clum A."/>
            <person name="Barry K."/>
            <person name="Grigoriev I.V."/>
            <person name="Martin F.M."/>
            <person name="Stajich J.E."/>
            <person name="Smith M.E."/>
            <person name="Bonito G."/>
            <person name="Spatafora J.W."/>
        </authorList>
    </citation>
    <scope>NUCLEOTIDE SEQUENCE [LARGE SCALE GENOMIC DNA]</scope>
    <source>
        <strain evidence="2 3">AD002</strain>
    </source>
</reference>
<dbReference type="AlphaFoldDB" id="A0A433PAX3"/>
<protein>
    <submittedName>
        <fullName evidence="2">Uncharacterized protein</fullName>
    </submittedName>
</protein>
<proteinExistence type="predicted"/>
<organism evidence="2 3">
    <name type="scientific">Jimgerdemannia flammicorona</name>
    <dbReference type="NCBI Taxonomy" id="994334"/>
    <lineage>
        <taxon>Eukaryota</taxon>
        <taxon>Fungi</taxon>
        <taxon>Fungi incertae sedis</taxon>
        <taxon>Mucoromycota</taxon>
        <taxon>Mucoromycotina</taxon>
        <taxon>Endogonomycetes</taxon>
        <taxon>Endogonales</taxon>
        <taxon>Endogonaceae</taxon>
        <taxon>Jimgerdemannia</taxon>
    </lineage>
</organism>
<accession>A0A433PAX3</accession>
<feature type="transmembrane region" description="Helical" evidence="1">
    <location>
        <begin position="60"/>
        <end position="79"/>
    </location>
</feature>
<dbReference type="EMBL" id="RBNJ01026852">
    <property type="protein sequence ID" value="RUS14694.1"/>
    <property type="molecule type" value="Genomic_DNA"/>
</dbReference>
<feature type="transmembrane region" description="Helical" evidence="1">
    <location>
        <begin position="111"/>
        <end position="132"/>
    </location>
</feature>
<dbReference type="Proteomes" id="UP000274822">
    <property type="component" value="Unassembled WGS sequence"/>
</dbReference>
<evidence type="ECO:0000313" key="3">
    <source>
        <dbReference type="Proteomes" id="UP000274822"/>
    </source>
</evidence>